<sequence>MSTHEQIPLTETKQHACGCGCSDEGVPTLDARVIPHAIRHATVFGAFAAIPAGGSMDLIAPHNPLPLLAQLQDQFGAIDIAYLEEGPEKWTLRLTRSA</sequence>
<dbReference type="Proteomes" id="UP000019494">
    <property type="component" value="Unassembled WGS sequence"/>
</dbReference>
<dbReference type="OrthoDB" id="8451629at2"/>
<evidence type="ECO:0000259" key="1">
    <source>
        <dbReference type="Pfam" id="PF10006"/>
    </source>
</evidence>
<keyword evidence="3" id="KW-1185">Reference proteome</keyword>
<dbReference type="PATRIC" id="fig|584657.3.peg.3738"/>
<comment type="caution">
    <text evidence="2">The sequence shown here is derived from an EMBL/GenBank/DDBJ whole genome shotgun (WGS) entry which is preliminary data.</text>
</comment>
<proteinExistence type="predicted"/>
<gene>
    <name evidence="2" type="ORF">N864_13175</name>
</gene>
<dbReference type="Pfam" id="PF10006">
    <property type="entry name" value="DUF2249"/>
    <property type="match status" value="1"/>
</dbReference>
<dbReference type="RefSeq" id="WP_034720894.1">
    <property type="nucleotide sequence ID" value="NZ_AWQS01000256.1"/>
</dbReference>
<accession>W9GE77</accession>
<dbReference type="EMBL" id="AWQS01000256">
    <property type="protein sequence ID" value="EWT04385.1"/>
    <property type="molecule type" value="Genomic_DNA"/>
</dbReference>
<organism evidence="2 3">
    <name type="scientific">Intrasporangium chromatireducens Q5-1</name>
    <dbReference type="NCBI Taxonomy" id="584657"/>
    <lineage>
        <taxon>Bacteria</taxon>
        <taxon>Bacillati</taxon>
        <taxon>Actinomycetota</taxon>
        <taxon>Actinomycetes</taxon>
        <taxon>Micrococcales</taxon>
        <taxon>Intrasporangiaceae</taxon>
        <taxon>Intrasporangium</taxon>
    </lineage>
</organism>
<dbReference type="InterPro" id="IPR018720">
    <property type="entry name" value="DUF2249"/>
</dbReference>
<protein>
    <recommendedName>
        <fullName evidence="1">DUF2249 domain-containing protein</fullName>
    </recommendedName>
</protein>
<feature type="domain" description="DUF2249" evidence="1">
    <location>
        <begin position="28"/>
        <end position="96"/>
    </location>
</feature>
<dbReference type="AlphaFoldDB" id="W9GE77"/>
<name>W9GE77_9MICO</name>
<evidence type="ECO:0000313" key="3">
    <source>
        <dbReference type="Proteomes" id="UP000019494"/>
    </source>
</evidence>
<reference evidence="3" key="1">
    <citation type="submission" date="2013-08" db="EMBL/GenBank/DDBJ databases">
        <title>Intrasporangium oryzae NRRL B-24470.</title>
        <authorList>
            <person name="Liu H."/>
            <person name="Wang G."/>
        </authorList>
    </citation>
    <scope>NUCLEOTIDE SEQUENCE [LARGE SCALE GENOMIC DNA]</scope>
    <source>
        <strain evidence="3">Q5-1</strain>
    </source>
</reference>
<evidence type="ECO:0000313" key="2">
    <source>
        <dbReference type="EMBL" id="EWT04385.1"/>
    </source>
</evidence>